<feature type="compositionally biased region" description="Basic residues" evidence="1">
    <location>
        <begin position="132"/>
        <end position="144"/>
    </location>
</feature>
<evidence type="ECO:0000313" key="3">
    <source>
        <dbReference type="Proteomes" id="UP000821853"/>
    </source>
</evidence>
<evidence type="ECO:0000313" key="2">
    <source>
        <dbReference type="EMBL" id="KAH9363502.1"/>
    </source>
</evidence>
<keyword evidence="3" id="KW-1185">Reference proteome</keyword>
<organism evidence="2 3">
    <name type="scientific">Haemaphysalis longicornis</name>
    <name type="common">Bush tick</name>
    <dbReference type="NCBI Taxonomy" id="44386"/>
    <lineage>
        <taxon>Eukaryota</taxon>
        <taxon>Metazoa</taxon>
        <taxon>Ecdysozoa</taxon>
        <taxon>Arthropoda</taxon>
        <taxon>Chelicerata</taxon>
        <taxon>Arachnida</taxon>
        <taxon>Acari</taxon>
        <taxon>Parasitiformes</taxon>
        <taxon>Ixodida</taxon>
        <taxon>Ixodoidea</taxon>
        <taxon>Ixodidae</taxon>
        <taxon>Haemaphysalinae</taxon>
        <taxon>Haemaphysalis</taxon>
    </lineage>
</organism>
<proteinExistence type="predicted"/>
<comment type="caution">
    <text evidence="2">The sequence shown here is derived from an EMBL/GenBank/DDBJ whole genome shotgun (WGS) entry which is preliminary data.</text>
</comment>
<accession>A0A9J6FB41</accession>
<evidence type="ECO:0000256" key="1">
    <source>
        <dbReference type="SAM" id="MobiDB-lite"/>
    </source>
</evidence>
<dbReference type="EMBL" id="JABSTR010000002">
    <property type="protein sequence ID" value="KAH9363502.1"/>
    <property type="molecule type" value="Genomic_DNA"/>
</dbReference>
<feature type="region of interest" description="Disordered" evidence="1">
    <location>
        <begin position="132"/>
        <end position="157"/>
    </location>
</feature>
<protein>
    <submittedName>
        <fullName evidence="2">Uncharacterized protein</fullName>
    </submittedName>
</protein>
<gene>
    <name evidence="2" type="ORF">HPB48_005965</name>
</gene>
<name>A0A9J6FB41_HAELO</name>
<reference evidence="2 3" key="1">
    <citation type="journal article" date="2020" name="Cell">
        <title>Large-Scale Comparative Analyses of Tick Genomes Elucidate Their Genetic Diversity and Vector Capacities.</title>
        <authorList>
            <consortium name="Tick Genome and Microbiome Consortium (TIGMIC)"/>
            <person name="Jia N."/>
            <person name="Wang J."/>
            <person name="Shi W."/>
            <person name="Du L."/>
            <person name="Sun Y."/>
            <person name="Zhan W."/>
            <person name="Jiang J.F."/>
            <person name="Wang Q."/>
            <person name="Zhang B."/>
            <person name="Ji P."/>
            <person name="Bell-Sakyi L."/>
            <person name="Cui X.M."/>
            <person name="Yuan T.T."/>
            <person name="Jiang B.G."/>
            <person name="Yang W.F."/>
            <person name="Lam T.T."/>
            <person name="Chang Q.C."/>
            <person name="Ding S.J."/>
            <person name="Wang X.J."/>
            <person name="Zhu J.G."/>
            <person name="Ruan X.D."/>
            <person name="Zhao L."/>
            <person name="Wei J.T."/>
            <person name="Ye R.Z."/>
            <person name="Que T.C."/>
            <person name="Du C.H."/>
            <person name="Zhou Y.H."/>
            <person name="Cheng J.X."/>
            <person name="Dai P.F."/>
            <person name="Guo W.B."/>
            <person name="Han X.H."/>
            <person name="Huang E.J."/>
            <person name="Li L.F."/>
            <person name="Wei W."/>
            <person name="Gao Y.C."/>
            <person name="Liu J.Z."/>
            <person name="Shao H.Z."/>
            <person name="Wang X."/>
            <person name="Wang C.C."/>
            <person name="Yang T.C."/>
            <person name="Huo Q.B."/>
            <person name="Li W."/>
            <person name="Chen H.Y."/>
            <person name="Chen S.E."/>
            <person name="Zhou L.G."/>
            <person name="Ni X.B."/>
            <person name="Tian J.H."/>
            <person name="Sheng Y."/>
            <person name="Liu T."/>
            <person name="Pan Y.S."/>
            <person name="Xia L.Y."/>
            <person name="Li J."/>
            <person name="Zhao F."/>
            <person name="Cao W.C."/>
        </authorList>
    </citation>
    <scope>NUCLEOTIDE SEQUENCE [LARGE SCALE GENOMIC DNA]</scope>
    <source>
        <strain evidence="2">HaeL-2018</strain>
    </source>
</reference>
<sequence length="157" mass="17218">MPRCCLFYASILHTPDSATFGSVTFRKPTNYSGRGRAGRACLGPLTSRASAARASQRADDTRALSFSSPEARWKCGQTEHTTSRLQTYNNSPDCNSEAPAVFIAITGPEDRAAVARHSSGVGRLFREQRRRAVGTKRRLARRSRNRADESLADRAAT</sequence>
<dbReference type="Proteomes" id="UP000821853">
    <property type="component" value="Chromosome 10"/>
</dbReference>
<feature type="compositionally biased region" description="Basic and acidic residues" evidence="1">
    <location>
        <begin position="145"/>
        <end position="157"/>
    </location>
</feature>
<dbReference type="VEuPathDB" id="VectorBase:HLOH_046474"/>
<dbReference type="AlphaFoldDB" id="A0A9J6FB41"/>